<evidence type="ECO:0000256" key="2">
    <source>
        <dbReference type="PROSITE-ProRule" id="PRU00169"/>
    </source>
</evidence>
<dbReference type="PANTHER" id="PTHR43874:SF207">
    <property type="entry name" value="RESPONSE REGULATORY DOMAIN-CONTAINING PROTEIN"/>
    <property type="match status" value="1"/>
</dbReference>
<dbReference type="PANTHER" id="PTHR43874">
    <property type="entry name" value="TWO-COMPONENT RESPONSE REGULATOR"/>
    <property type="match status" value="1"/>
</dbReference>
<dbReference type="PROSITE" id="PS50110">
    <property type="entry name" value="RESPONSE_REGULATORY"/>
    <property type="match status" value="1"/>
</dbReference>
<dbReference type="OrthoDB" id="639421at2759"/>
<evidence type="ECO:0000313" key="6">
    <source>
        <dbReference type="Proteomes" id="UP000019116"/>
    </source>
</evidence>
<dbReference type="InterPro" id="IPR045279">
    <property type="entry name" value="ARR-like"/>
</dbReference>
<protein>
    <recommendedName>
        <fullName evidence="4">Response regulatory domain-containing protein</fullName>
    </recommendedName>
</protein>
<dbReference type="InterPro" id="IPR001789">
    <property type="entry name" value="Sig_transdc_resp-reg_receiver"/>
</dbReference>
<dbReference type="STRING" id="4565.A0A3B6PEG6"/>
<feature type="domain" description="Response regulatory" evidence="4">
    <location>
        <begin position="20"/>
        <end position="138"/>
    </location>
</feature>
<dbReference type="EnsemblPlants" id="TraesCS6B02G018100.1">
    <property type="protein sequence ID" value="TraesCS6B02G018100.1"/>
    <property type="gene ID" value="TraesCS6B02G018100"/>
</dbReference>
<sequence length="220" mass="24240">MANGEQDMATAKLMETEGLKVLAVDDDPVCLQTLTQMLRRGGYEVTASASPADALREVEKNPDGIDFIMTVAQTRGRGRGMDGFGLLKRVGKRYPVILVFSGDETMETRERGKQGGACYLMEKPLRDAQIYFIWQQVVRWRRKAAGAATENPNPRHSQGIRLDDTPRKRGQGVNDSSKGKGASEGGLQLGITKKKKVEWTREMHVLFVNAVTQLKTTGGA</sequence>
<evidence type="ECO:0000259" key="4">
    <source>
        <dbReference type="PROSITE" id="PS50110"/>
    </source>
</evidence>
<name>A0A3B6PEG6_WHEAT</name>
<dbReference type="Proteomes" id="UP000019116">
    <property type="component" value="Chromosome 6B"/>
</dbReference>
<organism evidence="5">
    <name type="scientific">Triticum aestivum</name>
    <name type="common">Wheat</name>
    <dbReference type="NCBI Taxonomy" id="4565"/>
    <lineage>
        <taxon>Eukaryota</taxon>
        <taxon>Viridiplantae</taxon>
        <taxon>Streptophyta</taxon>
        <taxon>Embryophyta</taxon>
        <taxon>Tracheophyta</taxon>
        <taxon>Spermatophyta</taxon>
        <taxon>Magnoliopsida</taxon>
        <taxon>Liliopsida</taxon>
        <taxon>Poales</taxon>
        <taxon>Poaceae</taxon>
        <taxon>BOP clade</taxon>
        <taxon>Pooideae</taxon>
        <taxon>Triticodae</taxon>
        <taxon>Triticeae</taxon>
        <taxon>Triticinae</taxon>
        <taxon>Triticum</taxon>
    </lineage>
</organism>
<comment type="caution">
    <text evidence="2">Lacks conserved residue(s) required for the propagation of feature annotation.</text>
</comment>
<feature type="region of interest" description="Disordered" evidence="3">
    <location>
        <begin position="145"/>
        <end position="187"/>
    </location>
</feature>
<evidence type="ECO:0000313" key="5">
    <source>
        <dbReference type="EnsemblPlants" id="TraesCS6B02G018100.1"/>
    </source>
</evidence>
<dbReference type="GO" id="GO:0009736">
    <property type="term" value="P:cytokinin-activated signaling pathway"/>
    <property type="evidence" value="ECO:0007669"/>
    <property type="project" value="InterPro"/>
</dbReference>
<dbReference type="SMART" id="SM00448">
    <property type="entry name" value="REC"/>
    <property type="match status" value="1"/>
</dbReference>
<dbReference type="Gramene" id="TraesCS6B02G018100.1">
    <property type="protein sequence ID" value="TraesCS6B02G018100.1"/>
    <property type="gene ID" value="TraesCS6B02G018100"/>
</dbReference>
<keyword evidence="1" id="KW-0902">Two-component regulatory system</keyword>
<dbReference type="Gene3D" id="3.40.50.2300">
    <property type="match status" value="1"/>
</dbReference>
<evidence type="ECO:0000256" key="3">
    <source>
        <dbReference type="SAM" id="MobiDB-lite"/>
    </source>
</evidence>
<reference evidence="5" key="1">
    <citation type="submission" date="2018-08" db="EMBL/GenBank/DDBJ databases">
        <authorList>
            <person name="Rossello M."/>
        </authorList>
    </citation>
    <scope>NUCLEOTIDE SEQUENCE [LARGE SCALE GENOMIC DNA]</scope>
    <source>
        <strain evidence="5">cv. Chinese Spring</strain>
    </source>
</reference>
<dbReference type="SMR" id="A0A3B6PEG6"/>
<dbReference type="SUPFAM" id="SSF52172">
    <property type="entry name" value="CheY-like"/>
    <property type="match status" value="1"/>
</dbReference>
<reference evidence="5" key="2">
    <citation type="submission" date="2018-10" db="UniProtKB">
        <authorList>
            <consortium name="EnsemblPlants"/>
        </authorList>
    </citation>
    <scope>IDENTIFICATION</scope>
</reference>
<proteinExistence type="predicted"/>
<dbReference type="AlphaFoldDB" id="A0A3B6PEG6"/>
<dbReference type="GO" id="GO:0000160">
    <property type="term" value="P:phosphorelay signal transduction system"/>
    <property type="evidence" value="ECO:0007669"/>
    <property type="project" value="UniProtKB-KW"/>
</dbReference>
<keyword evidence="6" id="KW-1185">Reference proteome</keyword>
<dbReference type="Gramene" id="TraesCS6B03G0042100.1">
    <property type="protein sequence ID" value="TraesCS6B03G0042100.1.CDS"/>
    <property type="gene ID" value="TraesCS6B03G0042100"/>
</dbReference>
<dbReference type="InterPro" id="IPR011006">
    <property type="entry name" value="CheY-like_superfamily"/>
</dbReference>
<dbReference type="Pfam" id="PF00072">
    <property type="entry name" value="Response_reg"/>
    <property type="match status" value="1"/>
</dbReference>
<evidence type="ECO:0000256" key="1">
    <source>
        <dbReference type="ARBA" id="ARBA00023012"/>
    </source>
</evidence>
<accession>A0A3B6PEG6</accession>